<reference evidence="2 3" key="1">
    <citation type="submission" date="2019-01" db="EMBL/GenBank/DDBJ databases">
        <authorList>
            <person name="Chen W.-M."/>
        </authorList>
    </citation>
    <scope>NUCLEOTIDE SEQUENCE [LARGE SCALE GENOMIC DNA]</scope>
    <source>
        <strain evidence="2 3">FSY-15</strain>
    </source>
</reference>
<keyword evidence="1" id="KW-0812">Transmembrane</keyword>
<feature type="transmembrane region" description="Helical" evidence="1">
    <location>
        <begin position="84"/>
        <end position="104"/>
    </location>
</feature>
<dbReference type="Proteomes" id="UP000282832">
    <property type="component" value="Unassembled WGS sequence"/>
</dbReference>
<dbReference type="AlphaFoldDB" id="A0A437PPK4"/>
<evidence type="ECO:0000256" key="1">
    <source>
        <dbReference type="SAM" id="Phobius"/>
    </source>
</evidence>
<organism evidence="2 3">
    <name type="scientific">Sandaracinomonas limnophila</name>
    <dbReference type="NCBI Taxonomy" id="1862386"/>
    <lineage>
        <taxon>Bacteria</taxon>
        <taxon>Pseudomonadati</taxon>
        <taxon>Bacteroidota</taxon>
        <taxon>Cytophagia</taxon>
        <taxon>Cytophagales</taxon>
        <taxon>Flectobacillaceae</taxon>
        <taxon>Sandaracinomonas</taxon>
    </lineage>
</organism>
<comment type="caution">
    <text evidence="2">The sequence shown here is derived from an EMBL/GenBank/DDBJ whole genome shotgun (WGS) entry which is preliminary data.</text>
</comment>
<dbReference type="EMBL" id="SACY01000004">
    <property type="protein sequence ID" value="RVU24089.1"/>
    <property type="molecule type" value="Genomic_DNA"/>
</dbReference>
<feature type="transmembrane region" description="Helical" evidence="1">
    <location>
        <begin position="116"/>
        <end position="134"/>
    </location>
</feature>
<protein>
    <submittedName>
        <fullName evidence="2">Uncharacterized protein</fullName>
    </submittedName>
</protein>
<proteinExistence type="predicted"/>
<evidence type="ECO:0000313" key="2">
    <source>
        <dbReference type="EMBL" id="RVU24089.1"/>
    </source>
</evidence>
<keyword evidence="3" id="KW-1185">Reference proteome</keyword>
<feature type="transmembrane region" description="Helical" evidence="1">
    <location>
        <begin position="48"/>
        <end position="72"/>
    </location>
</feature>
<gene>
    <name evidence="2" type="ORF">EOJ36_09170</name>
</gene>
<name>A0A437PPK4_9BACT</name>
<sequence length="245" mass="29182">MNYLIQTTVWLISLGIALFAPGNFTRSGTLEKNWVNIFLKTNQYFLDLLVHICSQPLFWMWIAFVILFSYSYELPLKKLNKREILLFSLFFFGGFWLSLFALSTGLGENYIPNRNFSLLTWYLLFLGTFIGFYAKSFVPFPFQISKFNIFWIAILFICFIPFSKTFKTFYREWKYDKLKNYALENQQRFENLRLSQANIVGLKPIKNKETLFFAQELSSDSTHLWCKCVANYYHKKAVYLKKETH</sequence>
<feature type="transmembrane region" description="Helical" evidence="1">
    <location>
        <begin position="146"/>
        <end position="162"/>
    </location>
</feature>
<keyword evidence="1" id="KW-0472">Membrane</keyword>
<accession>A0A437PPK4</accession>
<keyword evidence="1" id="KW-1133">Transmembrane helix</keyword>
<evidence type="ECO:0000313" key="3">
    <source>
        <dbReference type="Proteomes" id="UP000282832"/>
    </source>
</evidence>